<keyword evidence="6 7" id="KW-0408">Iron</keyword>
<dbReference type="Pfam" id="PF03918">
    <property type="entry name" value="CcmH"/>
    <property type="match status" value="1"/>
</dbReference>
<evidence type="ECO:0000256" key="2">
    <source>
        <dbReference type="ARBA" id="ARBA00022617"/>
    </source>
</evidence>
<keyword evidence="7" id="KW-0812">Transmembrane</keyword>
<dbReference type="CDD" id="cd16378">
    <property type="entry name" value="CcmH_N"/>
    <property type="match status" value="1"/>
</dbReference>
<keyword evidence="4 7" id="KW-0732">Signal</keyword>
<evidence type="ECO:0000256" key="4">
    <source>
        <dbReference type="ARBA" id="ARBA00022729"/>
    </source>
</evidence>
<sequence length="163" mass="17752">MTGLGMLRKLAMLLALVLALGTVLPGPVLAVQPDEMLDDPALEARARELSKGLRCLVCQNENIDDSNASLARDLRLMVRERLVAGDSDEEVVAFLVDRYGEFVLLQPTTGGWNWLLWAAGPLLFVLAVVTGGIYIRNRSRAAPATEAGLTPEEKARLEEILRG</sequence>
<dbReference type="PANTHER" id="PTHR47870">
    <property type="entry name" value="CYTOCHROME C-TYPE BIOGENESIS PROTEIN CCMH"/>
    <property type="match status" value="1"/>
</dbReference>
<keyword evidence="5" id="KW-0201">Cytochrome c-type biogenesis</keyword>
<evidence type="ECO:0000256" key="3">
    <source>
        <dbReference type="ARBA" id="ARBA00022723"/>
    </source>
</evidence>
<feature type="domain" description="CcmH/CycL/Ccl2/NrfF N-terminal" evidence="8">
    <location>
        <begin position="19"/>
        <end position="161"/>
    </location>
</feature>
<dbReference type="PANTHER" id="PTHR47870:SF1">
    <property type="entry name" value="CYTOCHROME C-TYPE BIOGENESIS PROTEIN CCMH"/>
    <property type="match status" value="1"/>
</dbReference>
<comment type="similarity">
    <text evidence="1 7">Belongs to the CcmH/CycL/Ccl2/NrfF family.</text>
</comment>
<dbReference type="STRING" id="282683.SAMN04488105_10952"/>
<dbReference type="InterPro" id="IPR038297">
    <property type="entry name" value="CcmH/CycL/NrfF/Ccl2_sf"/>
</dbReference>
<reference evidence="10" key="1">
    <citation type="submission" date="2016-10" db="EMBL/GenBank/DDBJ databases">
        <authorList>
            <person name="Varghese N."/>
            <person name="Submissions S."/>
        </authorList>
    </citation>
    <scope>NUCLEOTIDE SEQUENCE [LARGE SCALE GENOMIC DNA]</scope>
    <source>
        <strain evidence="10">DSM 10146</strain>
    </source>
</reference>
<evidence type="ECO:0000259" key="8">
    <source>
        <dbReference type="Pfam" id="PF03918"/>
    </source>
</evidence>
<accession>A0A1G7GK99</accession>
<evidence type="ECO:0000256" key="5">
    <source>
        <dbReference type="ARBA" id="ARBA00022748"/>
    </source>
</evidence>
<dbReference type="GO" id="GO:0017004">
    <property type="term" value="P:cytochrome complex assembly"/>
    <property type="evidence" value="ECO:0007669"/>
    <property type="project" value="UniProtKB-KW"/>
</dbReference>
<keyword evidence="7" id="KW-1133">Transmembrane helix</keyword>
<dbReference type="Gene3D" id="1.10.8.640">
    <property type="entry name" value="Cytochrome C biogenesis protein"/>
    <property type="match status" value="1"/>
</dbReference>
<evidence type="ECO:0000313" key="9">
    <source>
        <dbReference type="EMBL" id="SDE88572.1"/>
    </source>
</evidence>
<evidence type="ECO:0000256" key="1">
    <source>
        <dbReference type="ARBA" id="ARBA00010342"/>
    </source>
</evidence>
<dbReference type="GO" id="GO:0005886">
    <property type="term" value="C:plasma membrane"/>
    <property type="evidence" value="ECO:0007669"/>
    <property type="project" value="TreeGrafter"/>
</dbReference>
<dbReference type="EMBL" id="FNAV01000009">
    <property type="protein sequence ID" value="SDE88572.1"/>
    <property type="molecule type" value="Genomic_DNA"/>
</dbReference>
<dbReference type="GO" id="GO:0046872">
    <property type="term" value="F:metal ion binding"/>
    <property type="evidence" value="ECO:0007669"/>
    <property type="project" value="UniProtKB-KW"/>
</dbReference>
<organism evidence="9 10">
    <name type="scientific">Salipiger thiooxidans</name>
    <dbReference type="NCBI Taxonomy" id="282683"/>
    <lineage>
        <taxon>Bacteria</taxon>
        <taxon>Pseudomonadati</taxon>
        <taxon>Pseudomonadota</taxon>
        <taxon>Alphaproteobacteria</taxon>
        <taxon>Rhodobacterales</taxon>
        <taxon>Roseobacteraceae</taxon>
        <taxon>Salipiger</taxon>
    </lineage>
</organism>
<comment type="function">
    <text evidence="7">Possible subunit of a heme lyase.</text>
</comment>
<dbReference type="OrthoDB" id="9804975at2"/>
<dbReference type="AlphaFoldDB" id="A0A1G7GK99"/>
<dbReference type="Proteomes" id="UP000198994">
    <property type="component" value="Unassembled WGS sequence"/>
</dbReference>
<keyword evidence="2 7" id="KW-0349">Heme</keyword>
<keyword evidence="7" id="KW-0472">Membrane</keyword>
<dbReference type="InterPro" id="IPR051263">
    <property type="entry name" value="C-type_cytochrome_biogenesis"/>
</dbReference>
<evidence type="ECO:0000313" key="10">
    <source>
        <dbReference type="Proteomes" id="UP000198994"/>
    </source>
</evidence>
<feature type="transmembrane region" description="Helical" evidence="7">
    <location>
        <begin position="114"/>
        <end position="135"/>
    </location>
</feature>
<dbReference type="RefSeq" id="WP_089960433.1">
    <property type="nucleotide sequence ID" value="NZ_FNAV01000009.1"/>
</dbReference>
<dbReference type="InterPro" id="IPR005616">
    <property type="entry name" value="CcmH/CycL/Ccl2/NrfF_N"/>
</dbReference>
<name>A0A1G7GK99_9RHOB</name>
<gene>
    <name evidence="9" type="ORF">SAMN04488105_10952</name>
</gene>
<keyword evidence="3 7" id="KW-0479">Metal-binding</keyword>
<evidence type="ECO:0000256" key="6">
    <source>
        <dbReference type="ARBA" id="ARBA00023004"/>
    </source>
</evidence>
<evidence type="ECO:0000256" key="7">
    <source>
        <dbReference type="RuleBase" id="RU364112"/>
    </source>
</evidence>
<keyword evidence="10" id="KW-1185">Reference proteome</keyword>
<proteinExistence type="inferred from homology"/>
<protein>
    <recommendedName>
        <fullName evidence="7">Cytochrome c-type biogenesis protein</fullName>
    </recommendedName>
</protein>